<dbReference type="EMBL" id="BAAFGK010000004">
    <property type="protein sequence ID" value="GAB0057687.1"/>
    <property type="molecule type" value="Genomic_DNA"/>
</dbReference>
<evidence type="ECO:0000256" key="1">
    <source>
        <dbReference type="SAM" id="MobiDB-lite"/>
    </source>
</evidence>
<feature type="compositionally biased region" description="Basic residues" evidence="1">
    <location>
        <begin position="79"/>
        <end position="105"/>
    </location>
</feature>
<feature type="compositionally biased region" description="Basic residues" evidence="1">
    <location>
        <begin position="118"/>
        <end position="137"/>
    </location>
</feature>
<dbReference type="Proteomes" id="UP001628193">
    <property type="component" value="Unassembled WGS sequence"/>
</dbReference>
<reference evidence="2 3" key="1">
    <citation type="submission" date="2024-09" db="EMBL/GenBank/DDBJ databases">
        <title>Draft genome sequence of Candidatus Magnetaquicoccaceae bacterium FCR-1.</title>
        <authorList>
            <person name="Shimoshige H."/>
            <person name="Shimamura S."/>
            <person name="Taoka A."/>
            <person name="Kobayashi H."/>
            <person name="Maekawa T."/>
        </authorList>
    </citation>
    <scope>NUCLEOTIDE SEQUENCE [LARGE SCALE GENOMIC DNA]</scope>
    <source>
        <strain evidence="2 3">FCR-1</strain>
    </source>
</reference>
<organism evidence="2 3">
    <name type="scientific">Candidatus Magnetaquiglobus chichijimensis</name>
    <dbReference type="NCBI Taxonomy" id="3141448"/>
    <lineage>
        <taxon>Bacteria</taxon>
        <taxon>Pseudomonadati</taxon>
        <taxon>Pseudomonadota</taxon>
        <taxon>Magnetococcia</taxon>
        <taxon>Magnetococcales</taxon>
        <taxon>Candidatus Magnetaquicoccaceae</taxon>
        <taxon>Candidatus Magnetaquiglobus</taxon>
    </lineage>
</organism>
<proteinExistence type="predicted"/>
<evidence type="ECO:0000313" key="2">
    <source>
        <dbReference type="EMBL" id="GAB0057687.1"/>
    </source>
</evidence>
<gene>
    <name evidence="2" type="ORF">SIID45300_02019</name>
</gene>
<sequence>MSGTSGLGESGTDHQLEEEIGVEVQNMLHAEMNGKVSVVERELTEDEKQLFSEAFLSSSLEQMIPSVGQERRLMGVPKAAKRAKTNKRAKTDKRAKSASRPARRGKGSDKKGKGAGSKGKKSRTNARAKGKGRSGKR</sequence>
<keyword evidence="3" id="KW-1185">Reference proteome</keyword>
<name>A0ABQ0C9X4_9PROT</name>
<comment type="caution">
    <text evidence="2">The sequence shown here is derived from an EMBL/GenBank/DDBJ whole genome shotgun (WGS) entry which is preliminary data.</text>
</comment>
<accession>A0ABQ0C9X4</accession>
<feature type="region of interest" description="Disordered" evidence="1">
    <location>
        <begin position="66"/>
        <end position="137"/>
    </location>
</feature>
<protein>
    <submittedName>
        <fullName evidence="2">Uncharacterized protein</fullName>
    </submittedName>
</protein>
<evidence type="ECO:0000313" key="3">
    <source>
        <dbReference type="Proteomes" id="UP001628193"/>
    </source>
</evidence>